<evidence type="ECO:0000313" key="3">
    <source>
        <dbReference type="Proteomes" id="UP000053512"/>
    </source>
</evidence>
<comment type="caution">
    <text evidence="2">The sequence shown here is derived from an EMBL/GenBank/DDBJ whole genome shotgun (WGS) entry which is preliminary data.</text>
</comment>
<proteinExistence type="predicted"/>
<dbReference type="EMBL" id="LQBK01000038">
    <property type="protein sequence ID" value="KUG52956.1"/>
    <property type="molecule type" value="Genomic_DNA"/>
</dbReference>
<keyword evidence="1" id="KW-0472">Membrane</keyword>
<gene>
    <name evidence="2" type="ORF">AVL61_12080</name>
</gene>
<protein>
    <submittedName>
        <fullName evidence="2">Uncharacterized protein</fullName>
    </submittedName>
</protein>
<keyword evidence="1" id="KW-0812">Transmembrane</keyword>
<name>A0A0W8I4H9_KOCRO</name>
<keyword evidence="1" id="KW-1133">Transmembrane helix</keyword>
<evidence type="ECO:0000256" key="1">
    <source>
        <dbReference type="SAM" id="Phobius"/>
    </source>
</evidence>
<dbReference type="RefSeq" id="WP_058874986.1">
    <property type="nucleotide sequence ID" value="NZ_LQBK01000038.1"/>
</dbReference>
<dbReference type="AlphaFoldDB" id="A0A0W8I4H9"/>
<sequence>MENIPLILFGAGYFIIGLGIPAGMVVAQLILIWPIMRGVRPVDPGRRTAAGVIALVSVLSVLPMIPAALSGAIFAVAIVGVLAVVSAHTLFQLHRTSPALPMRGTGGY</sequence>
<reference evidence="3" key="1">
    <citation type="submission" date="2015-12" db="EMBL/GenBank/DDBJ databases">
        <authorList>
            <person name="Nair G.R."/>
            <person name="Kaur G."/>
            <person name="Mayilraj S."/>
        </authorList>
    </citation>
    <scope>NUCLEOTIDE SEQUENCE [LARGE SCALE GENOMIC DNA]</scope>
    <source>
        <strain evidence="3">CD08_4</strain>
    </source>
</reference>
<feature type="transmembrane region" description="Helical" evidence="1">
    <location>
        <begin position="48"/>
        <end position="66"/>
    </location>
</feature>
<organism evidence="2 3">
    <name type="scientific">Kocuria rosea subsp. polaris</name>
    <dbReference type="NCBI Taxonomy" id="136273"/>
    <lineage>
        <taxon>Bacteria</taxon>
        <taxon>Bacillati</taxon>
        <taxon>Actinomycetota</taxon>
        <taxon>Actinomycetes</taxon>
        <taxon>Micrococcales</taxon>
        <taxon>Micrococcaceae</taxon>
        <taxon>Kocuria</taxon>
    </lineage>
</organism>
<evidence type="ECO:0000313" key="2">
    <source>
        <dbReference type="EMBL" id="KUG52956.1"/>
    </source>
</evidence>
<feature type="transmembrane region" description="Helical" evidence="1">
    <location>
        <begin position="6"/>
        <end position="36"/>
    </location>
</feature>
<accession>A0A0W8I4H9</accession>
<feature type="transmembrane region" description="Helical" evidence="1">
    <location>
        <begin position="72"/>
        <end position="93"/>
    </location>
</feature>
<dbReference type="Proteomes" id="UP000053512">
    <property type="component" value="Unassembled WGS sequence"/>
</dbReference>